<evidence type="ECO:0008006" key="4">
    <source>
        <dbReference type="Google" id="ProtNLM"/>
    </source>
</evidence>
<dbReference type="STRING" id="1423792.FD09_GL002451"/>
<evidence type="ECO:0000256" key="1">
    <source>
        <dbReference type="SAM" id="MobiDB-lite"/>
    </source>
</evidence>
<dbReference type="PATRIC" id="fig|1423792.3.peg.2499"/>
<organism evidence="2 3">
    <name type="scientific">Schleiferilactobacillus perolens DSM 12744</name>
    <dbReference type="NCBI Taxonomy" id="1423792"/>
    <lineage>
        <taxon>Bacteria</taxon>
        <taxon>Bacillati</taxon>
        <taxon>Bacillota</taxon>
        <taxon>Bacilli</taxon>
        <taxon>Lactobacillales</taxon>
        <taxon>Lactobacillaceae</taxon>
        <taxon>Schleiferilactobacillus</taxon>
    </lineage>
</organism>
<feature type="region of interest" description="Disordered" evidence="1">
    <location>
        <begin position="38"/>
        <end position="61"/>
    </location>
</feature>
<name>A0A0R1MXQ2_9LACO</name>
<dbReference type="EMBL" id="AZEC01000005">
    <property type="protein sequence ID" value="KRL12912.1"/>
    <property type="molecule type" value="Genomic_DNA"/>
</dbReference>
<feature type="compositionally biased region" description="Basic and acidic residues" evidence="1">
    <location>
        <begin position="40"/>
        <end position="49"/>
    </location>
</feature>
<accession>A0A0R1MXQ2</accession>
<reference evidence="2 3" key="1">
    <citation type="journal article" date="2015" name="Genome Announc.">
        <title>Expanding the biotechnology potential of lactobacilli through comparative genomics of 213 strains and associated genera.</title>
        <authorList>
            <person name="Sun Z."/>
            <person name="Harris H.M."/>
            <person name="McCann A."/>
            <person name="Guo C."/>
            <person name="Argimon S."/>
            <person name="Zhang W."/>
            <person name="Yang X."/>
            <person name="Jeffery I.B."/>
            <person name="Cooney J.C."/>
            <person name="Kagawa T.F."/>
            <person name="Liu W."/>
            <person name="Song Y."/>
            <person name="Salvetti E."/>
            <person name="Wrobel A."/>
            <person name="Rasinkangas P."/>
            <person name="Parkhill J."/>
            <person name="Rea M.C."/>
            <person name="O'Sullivan O."/>
            <person name="Ritari J."/>
            <person name="Douillard F.P."/>
            <person name="Paul Ross R."/>
            <person name="Yang R."/>
            <person name="Briner A.E."/>
            <person name="Felis G.E."/>
            <person name="de Vos W.M."/>
            <person name="Barrangou R."/>
            <person name="Klaenhammer T.R."/>
            <person name="Caufield P.W."/>
            <person name="Cui Y."/>
            <person name="Zhang H."/>
            <person name="O'Toole P.W."/>
        </authorList>
    </citation>
    <scope>NUCLEOTIDE SEQUENCE [LARGE SCALE GENOMIC DNA]</scope>
    <source>
        <strain evidence="2 3">DSM 12744</strain>
    </source>
</reference>
<evidence type="ECO:0000313" key="3">
    <source>
        <dbReference type="Proteomes" id="UP000051330"/>
    </source>
</evidence>
<sequence>MAKKSKFGRGFLFGVLTTAGAVAGTVYAFKKQVVEPSEDEVSRIEENRKRANRKAHQAHQG</sequence>
<dbReference type="Pfam" id="PF11240">
    <property type="entry name" value="DUF3042"/>
    <property type="match status" value="1"/>
</dbReference>
<protein>
    <recommendedName>
        <fullName evidence="4">DUF3042 domain-containing protein</fullName>
    </recommendedName>
</protein>
<dbReference type="InterPro" id="IPR021402">
    <property type="entry name" value="DUF3042"/>
</dbReference>
<dbReference type="AlphaFoldDB" id="A0A0R1MXQ2"/>
<dbReference type="RefSeq" id="WP_057819755.1">
    <property type="nucleotide sequence ID" value="NZ_AZEC01000005.1"/>
</dbReference>
<dbReference type="OrthoDB" id="2307098at2"/>
<evidence type="ECO:0000313" key="2">
    <source>
        <dbReference type="EMBL" id="KRL12912.1"/>
    </source>
</evidence>
<feature type="compositionally biased region" description="Basic residues" evidence="1">
    <location>
        <begin position="50"/>
        <end position="61"/>
    </location>
</feature>
<keyword evidence="3" id="KW-1185">Reference proteome</keyword>
<gene>
    <name evidence="2" type="ORF">FD09_GL002451</name>
</gene>
<proteinExistence type="predicted"/>
<comment type="caution">
    <text evidence="2">The sequence shown here is derived from an EMBL/GenBank/DDBJ whole genome shotgun (WGS) entry which is preliminary data.</text>
</comment>
<dbReference type="Proteomes" id="UP000051330">
    <property type="component" value="Unassembled WGS sequence"/>
</dbReference>